<accession>A0A9D2CAL2</accession>
<evidence type="ECO:0000313" key="3">
    <source>
        <dbReference type="EMBL" id="HIY66918.1"/>
    </source>
</evidence>
<dbReference type="SMART" id="SM00855">
    <property type="entry name" value="PGAM"/>
    <property type="match status" value="1"/>
</dbReference>
<dbReference type="GO" id="GO:0006754">
    <property type="term" value="P:ATP biosynthetic process"/>
    <property type="evidence" value="ECO:0007669"/>
    <property type="project" value="TreeGrafter"/>
</dbReference>
<dbReference type="PANTHER" id="PTHR21340">
    <property type="entry name" value="DIADENOSINE 5,5-P1,P4-TETRAPHOSPHATE PYROPHOSPHOHYDROLASE MUTT"/>
    <property type="match status" value="1"/>
</dbReference>
<organism evidence="3 4">
    <name type="scientific">Candidatus Agrococcus pullicola</name>
    <dbReference type="NCBI Taxonomy" id="2838429"/>
    <lineage>
        <taxon>Bacteria</taxon>
        <taxon>Bacillati</taxon>
        <taxon>Actinomycetota</taxon>
        <taxon>Actinomycetes</taxon>
        <taxon>Micrococcales</taxon>
        <taxon>Microbacteriaceae</taxon>
        <taxon>Agrococcus</taxon>
    </lineage>
</organism>
<name>A0A9D2CAL2_9MICO</name>
<dbReference type="PROSITE" id="PS51462">
    <property type="entry name" value="NUDIX"/>
    <property type="match status" value="1"/>
</dbReference>
<dbReference type="InterPro" id="IPR020084">
    <property type="entry name" value="NUDIX_hydrolase_CS"/>
</dbReference>
<dbReference type="SUPFAM" id="SSF55811">
    <property type="entry name" value="Nudix"/>
    <property type="match status" value="1"/>
</dbReference>
<dbReference type="Gene3D" id="3.90.79.10">
    <property type="entry name" value="Nucleoside Triphosphate Pyrophosphohydrolase"/>
    <property type="match status" value="1"/>
</dbReference>
<dbReference type="InterPro" id="IPR051325">
    <property type="entry name" value="Nudix_hydrolase_domain"/>
</dbReference>
<dbReference type="CDD" id="cd07040">
    <property type="entry name" value="HP"/>
    <property type="match status" value="1"/>
</dbReference>
<dbReference type="InterPro" id="IPR000086">
    <property type="entry name" value="NUDIX_hydrolase_dom"/>
</dbReference>
<dbReference type="AlphaFoldDB" id="A0A9D2CAL2"/>
<dbReference type="EMBL" id="DXDC01000352">
    <property type="protein sequence ID" value="HIY66918.1"/>
    <property type="molecule type" value="Genomic_DNA"/>
</dbReference>
<evidence type="ECO:0000256" key="1">
    <source>
        <dbReference type="ARBA" id="ARBA00022801"/>
    </source>
</evidence>
<proteinExistence type="predicted"/>
<dbReference type="PANTHER" id="PTHR21340:SF0">
    <property type="entry name" value="BIS(5'-NUCLEOSYL)-TETRAPHOSPHATASE [ASYMMETRICAL]"/>
    <property type="match status" value="1"/>
</dbReference>
<dbReference type="InterPro" id="IPR015797">
    <property type="entry name" value="NUDIX_hydrolase-like_dom_sf"/>
</dbReference>
<gene>
    <name evidence="3" type="ORF">H9830_11660</name>
</gene>
<reference evidence="3" key="1">
    <citation type="journal article" date="2021" name="PeerJ">
        <title>Extensive microbial diversity within the chicken gut microbiome revealed by metagenomics and culture.</title>
        <authorList>
            <person name="Gilroy R."/>
            <person name="Ravi A."/>
            <person name="Getino M."/>
            <person name="Pursley I."/>
            <person name="Horton D.L."/>
            <person name="Alikhan N.F."/>
            <person name="Baker D."/>
            <person name="Gharbi K."/>
            <person name="Hall N."/>
            <person name="Watson M."/>
            <person name="Adriaenssens E.M."/>
            <person name="Foster-Nyarko E."/>
            <person name="Jarju S."/>
            <person name="Secka A."/>
            <person name="Antonio M."/>
            <person name="Oren A."/>
            <person name="Chaudhuri R.R."/>
            <person name="La Ragione R."/>
            <person name="Hildebrand F."/>
            <person name="Pallen M.J."/>
        </authorList>
    </citation>
    <scope>NUCLEOTIDE SEQUENCE</scope>
    <source>
        <strain evidence="3">ChiGjej1B1-98</strain>
    </source>
</reference>
<reference evidence="3" key="2">
    <citation type="submission" date="2021-04" db="EMBL/GenBank/DDBJ databases">
        <authorList>
            <person name="Gilroy R."/>
        </authorList>
    </citation>
    <scope>NUCLEOTIDE SEQUENCE</scope>
    <source>
        <strain evidence="3">ChiGjej1B1-98</strain>
    </source>
</reference>
<dbReference type="Proteomes" id="UP000824005">
    <property type="component" value="Unassembled WGS sequence"/>
</dbReference>
<feature type="domain" description="Nudix hydrolase" evidence="2">
    <location>
        <begin position="1"/>
        <end position="133"/>
    </location>
</feature>
<dbReference type="SUPFAM" id="SSF53254">
    <property type="entry name" value="Phosphoglycerate mutase-like"/>
    <property type="match status" value="1"/>
</dbReference>
<dbReference type="InterPro" id="IPR029033">
    <property type="entry name" value="His_PPase_superfam"/>
</dbReference>
<dbReference type="PROSITE" id="PS00893">
    <property type="entry name" value="NUDIX_BOX"/>
    <property type="match status" value="1"/>
</dbReference>
<evidence type="ECO:0000313" key="4">
    <source>
        <dbReference type="Proteomes" id="UP000824005"/>
    </source>
</evidence>
<comment type="caution">
    <text evidence="3">The sequence shown here is derived from an EMBL/GenBank/DDBJ whole genome shotgun (WGS) entry which is preliminary data.</text>
</comment>
<sequence>MTVLAAGAVIWRRTAADSVEVLLVERAKHRDISIPKGKLDPGETLPECAVREMLEETGIEIQLGAPLGTSEYRLPGGSEKIVHYWQAEARKKAIKRSNFKPNSEIKALRWLPLFKAKQRCTYEHDVRMLERFQARFEQQQLETVAIVALRHAKAEPYPEHGGDAARELSGRGKKQAKAIAPGVAAFGVRKVFASTATRCEQTSAPLAKLVGTETKLKRYLSQDHYSGDVDSIGRKIRKSLDKRRSIVMCSHLPVLPAIVAAVALETEAEVTQEIRQSAQLRTAEFSVFHVLPGEQPRLLGVETHSAPV</sequence>
<dbReference type="Pfam" id="PF00300">
    <property type="entry name" value="His_Phos_1"/>
    <property type="match status" value="1"/>
</dbReference>
<dbReference type="Gene3D" id="3.40.50.1240">
    <property type="entry name" value="Phosphoglycerate mutase-like"/>
    <property type="match status" value="1"/>
</dbReference>
<dbReference type="CDD" id="cd03673">
    <property type="entry name" value="NUDIX_Ap6A_hydrolase"/>
    <property type="match status" value="1"/>
</dbReference>
<keyword evidence="1 3" id="KW-0378">Hydrolase</keyword>
<protein>
    <submittedName>
        <fullName evidence="3">NUDIX hydrolase</fullName>
    </submittedName>
</protein>
<dbReference type="GO" id="GO:0004081">
    <property type="term" value="F:bis(5'-nucleosyl)-tetraphosphatase (asymmetrical) activity"/>
    <property type="evidence" value="ECO:0007669"/>
    <property type="project" value="TreeGrafter"/>
</dbReference>
<evidence type="ECO:0000259" key="2">
    <source>
        <dbReference type="PROSITE" id="PS51462"/>
    </source>
</evidence>
<dbReference type="GO" id="GO:0006167">
    <property type="term" value="P:AMP biosynthetic process"/>
    <property type="evidence" value="ECO:0007669"/>
    <property type="project" value="TreeGrafter"/>
</dbReference>
<dbReference type="InterPro" id="IPR013078">
    <property type="entry name" value="His_Pase_superF_clade-1"/>
</dbReference>
<dbReference type="Pfam" id="PF00293">
    <property type="entry name" value="NUDIX"/>
    <property type="match status" value="1"/>
</dbReference>